<name>A0AAN7RC69_TRANT</name>
<comment type="caution">
    <text evidence="2">The sequence shown here is derived from an EMBL/GenBank/DDBJ whole genome shotgun (WGS) entry which is preliminary data.</text>
</comment>
<sequence>MVQRCGVAVAVAHLSANLCQYIACNPERFSSDEVLRLIFCLPFQNLSRLAVSVSACFCIVPSSDTSSSDSDFDSSLSSHGYDSHSHSD</sequence>
<dbReference type="Proteomes" id="UP001346149">
    <property type="component" value="Unassembled WGS sequence"/>
</dbReference>
<dbReference type="PANTHER" id="PTHR35104">
    <property type="entry name" value="OS03G0807000 PROTEIN"/>
    <property type="match status" value="1"/>
</dbReference>
<dbReference type="PANTHER" id="PTHR35104:SF13">
    <property type="entry name" value="OS03G0807000 PROTEIN"/>
    <property type="match status" value="1"/>
</dbReference>
<reference evidence="2 3" key="1">
    <citation type="journal article" date="2023" name="Hortic Res">
        <title>Pangenome of water caltrop reveals structural variations and asymmetric subgenome divergence after allopolyploidization.</title>
        <authorList>
            <person name="Zhang X."/>
            <person name="Chen Y."/>
            <person name="Wang L."/>
            <person name="Yuan Y."/>
            <person name="Fang M."/>
            <person name="Shi L."/>
            <person name="Lu R."/>
            <person name="Comes H.P."/>
            <person name="Ma Y."/>
            <person name="Chen Y."/>
            <person name="Huang G."/>
            <person name="Zhou Y."/>
            <person name="Zheng Z."/>
            <person name="Qiu Y."/>
        </authorList>
    </citation>
    <scope>NUCLEOTIDE SEQUENCE [LARGE SCALE GENOMIC DNA]</scope>
    <source>
        <strain evidence="2">F231</strain>
    </source>
</reference>
<keyword evidence="3" id="KW-1185">Reference proteome</keyword>
<protein>
    <submittedName>
        <fullName evidence="2">Uncharacterized protein</fullName>
    </submittedName>
</protein>
<dbReference type="AlphaFoldDB" id="A0AAN7RC69"/>
<organism evidence="2 3">
    <name type="scientific">Trapa natans</name>
    <name type="common">Water chestnut</name>
    <dbReference type="NCBI Taxonomy" id="22666"/>
    <lineage>
        <taxon>Eukaryota</taxon>
        <taxon>Viridiplantae</taxon>
        <taxon>Streptophyta</taxon>
        <taxon>Embryophyta</taxon>
        <taxon>Tracheophyta</taxon>
        <taxon>Spermatophyta</taxon>
        <taxon>Magnoliopsida</taxon>
        <taxon>eudicotyledons</taxon>
        <taxon>Gunneridae</taxon>
        <taxon>Pentapetalae</taxon>
        <taxon>rosids</taxon>
        <taxon>malvids</taxon>
        <taxon>Myrtales</taxon>
        <taxon>Lythraceae</taxon>
        <taxon>Trapa</taxon>
    </lineage>
</organism>
<proteinExistence type="predicted"/>
<gene>
    <name evidence="2" type="ORF">SAY86_025244</name>
</gene>
<feature type="region of interest" description="Disordered" evidence="1">
    <location>
        <begin position="62"/>
        <end position="88"/>
    </location>
</feature>
<evidence type="ECO:0000313" key="3">
    <source>
        <dbReference type="Proteomes" id="UP001346149"/>
    </source>
</evidence>
<dbReference type="EMBL" id="JAXQNO010000004">
    <property type="protein sequence ID" value="KAK4799879.1"/>
    <property type="molecule type" value="Genomic_DNA"/>
</dbReference>
<evidence type="ECO:0000313" key="2">
    <source>
        <dbReference type="EMBL" id="KAK4799879.1"/>
    </source>
</evidence>
<feature type="compositionally biased region" description="Low complexity" evidence="1">
    <location>
        <begin position="62"/>
        <end position="80"/>
    </location>
</feature>
<evidence type="ECO:0000256" key="1">
    <source>
        <dbReference type="SAM" id="MobiDB-lite"/>
    </source>
</evidence>
<accession>A0AAN7RC69</accession>